<dbReference type="SUPFAM" id="SSF88713">
    <property type="entry name" value="Glycoside hydrolase/deacetylase"/>
    <property type="match status" value="1"/>
</dbReference>
<dbReference type="Proteomes" id="UP000242519">
    <property type="component" value="Unassembled WGS sequence"/>
</dbReference>
<dbReference type="CDD" id="cd10951">
    <property type="entry name" value="CE4_ClCDA_like"/>
    <property type="match status" value="1"/>
</dbReference>
<dbReference type="Pfam" id="PF01522">
    <property type="entry name" value="Polysacc_deac_1"/>
    <property type="match status" value="1"/>
</dbReference>
<evidence type="ECO:0000256" key="3">
    <source>
        <dbReference type="ARBA" id="ARBA00022729"/>
    </source>
</evidence>
<dbReference type="GO" id="GO:0016810">
    <property type="term" value="F:hydrolase activity, acting on carbon-nitrogen (but not peptide) bonds"/>
    <property type="evidence" value="ECO:0007669"/>
    <property type="project" value="InterPro"/>
</dbReference>
<feature type="signal peptide" evidence="7">
    <location>
        <begin position="1"/>
        <end position="19"/>
    </location>
</feature>
<dbReference type="InParanoid" id="A0A218ZAP7"/>
<evidence type="ECO:0000256" key="6">
    <source>
        <dbReference type="ARBA" id="ARBA00023285"/>
    </source>
</evidence>
<protein>
    <recommendedName>
        <fullName evidence="8">NodB homology domain-containing protein</fullName>
    </recommendedName>
</protein>
<keyword evidence="3 7" id="KW-0732">Signal</keyword>
<organism evidence="9 10">
    <name type="scientific">Diplocarpon coronariae</name>
    <dbReference type="NCBI Taxonomy" id="2795749"/>
    <lineage>
        <taxon>Eukaryota</taxon>
        <taxon>Fungi</taxon>
        <taxon>Dikarya</taxon>
        <taxon>Ascomycota</taxon>
        <taxon>Pezizomycotina</taxon>
        <taxon>Leotiomycetes</taxon>
        <taxon>Helotiales</taxon>
        <taxon>Drepanopezizaceae</taxon>
        <taxon>Diplocarpon</taxon>
    </lineage>
</organism>
<proteinExistence type="predicted"/>
<evidence type="ECO:0000256" key="5">
    <source>
        <dbReference type="ARBA" id="ARBA00023277"/>
    </source>
</evidence>
<keyword evidence="5" id="KW-0119">Carbohydrate metabolism</keyword>
<dbReference type="OrthoDB" id="407355at2759"/>
<evidence type="ECO:0000256" key="1">
    <source>
        <dbReference type="ARBA" id="ARBA00001941"/>
    </source>
</evidence>
<evidence type="ECO:0000313" key="10">
    <source>
        <dbReference type="Proteomes" id="UP000242519"/>
    </source>
</evidence>
<gene>
    <name evidence="9" type="ORF">B2J93_648</name>
</gene>
<dbReference type="AlphaFoldDB" id="A0A218ZAP7"/>
<name>A0A218ZAP7_9HELO</name>
<evidence type="ECO:0000256" key="7">
    <source>
        <dbReference type="SAM" id="SignalP"/>
    </source>
</evidence>
<dbReference type="InterPro" id="IPR002509">
    <property type="entry name" value="NODB_dom"/>
</dbReference>
<dbReference type="EMBL" id="MZNU01000083">
    <property type="protein sequence ID" value="OWP05078.1"/>
    <property type="molecule type" value="Genomic_DNA"/>
</dbReference>
<keyword evidence="6" id="KW-0170">Cobalt</keyword>
<sequence length="392" mass="43273">MKLISILVWSLAALAGAHSHPREIHAGLPQLVGARQLLSELKANSAIPAIRPLPAIRIEERGPEPALDYQLEARQNTDGQCGPDFGSSPDCQYKYGPGCDANQIPAGASTASIARPALGSVPYGGAGIYDCVVAGDVAFTFDDGPYSYTSDLLDKLKVHNAKATFFITGNNLGKGPIDSTAQWSSVIKRMVAEGHQVASHTWSHQDLSTLDAATFNKQMVYNEMAFRNILGYFPTYMRPPYSSCNSACESRLKTLGYHVTYFDLDTAGYLNDLPTTIQNSKNIWDSVINPSNSNTDSFLEIEHDIHQQVVYNLTDYILASMYSRGYRSVTVGDCLQDPAANWMQAGLGDVFLERDFELSQNFFNSPINDSQVYHNFFKVGLFFVFQNKRQCV</sequence>
<dbReference type="STRING" id="503106.A0A218ZAP7"/>
<feature type="chain" id="PRO_5012126270" description="NodB homology domain-containing protein" evidence="7">
    <location>
        <begin position="20"/>
        <end position="392"/>
    </location>
</feature>
<reference evidence="9 10" key="1">
    <citation type="submission" date="2017-04" db="EMBL/GenBank/DDBJ databases">
        <title>Draft genome sequence of Marssonina coronaria NL1: causal agent of apple blotch.</title>
        <authorList>
            <person name="Cheng Q."/>
        </authorList>
    </citation>
    <scope>NUCLEOTIDE SEQUENCE [LARGE SCALE GENOMIC DNA]</scope>
    <source>
        <strain evidence="9 10">NL1</strain>
    </source>
</reference>
<evidence type="ECO:0000256" key="4">
    <source>
        <dbReference type="ARBA" id="ARBA00022801"/>
    </source>
</evidence>
<dbReference type="FunCoup" id="A0A218ZAP7">
    <property type="interactions" value="29"/>
</dbReference>
<evidence type="ECO:0000313" key="9">
    <source>
        <dbReference type="EMBL" id="OWP05078.1"/>
    </source>
</evidence>
<dbReference type="PROSITE" id="PS51677">
    <property type="entry name" value="NODB"/>
    <property type="match status" value="1"/>
</dbReference>
<keyword evidence="10" id="KW-1185">Reference proteome</keyword>
<dbReference type="Gene3D" id="3.20.20.370">
    <property type="entry name" value="Glycoside hydrolase/deacetylase"/>
    <property type="match status" value="1"/>
</dbReference>
<keyword evidence="4" id="KW-0378">Hydrolase</keyword>
<dbReference type="GO" id="GO:0005975">
    <property type="term" value="P:carbohydrate metabolic process"/>
    <property type="evidence" value="ECO:0007669"/>
    <property type="project" value="InterPro"/>
</dbReference>
<evidence type="ECO:0000259" key="8">
    <source>
        <dbReference type="PROSITE" id="PS51677"/>
    </source>
</evidence>
<keyword evidence="2" id="KW-0479">Metal-binding</keyword>
<comment type="cofactor">
    <cofactor evidence="1">
        <name>Co(2+)</name>
        <dbReference type="ChEBI" id="CHEBI:48828"/>
    </cofactor>
</comment>
<accession>A0A218ZAP7</accession>
<dbReference type="PANTHER" id="PTHR46471:SF2">
    <property type="entry name" value="CHITIN DEACETYLASE-RELATED"/>
    <property type="match status" value="1"/>
</dbReference>
<dbReference type="PANTHER" id="PTHR46471">
    <property type="entry name" value="CHITIN DEACETYLASE"/>
    <property type="match status" value="1"/>
</dbReference>
<dbReference type="InterPro" id="IPR011330">
    <property type="entry name" value="Glyco_hydro/deAcase_b/a-brl"/>
</dbReference>
<comment type="caution">
    <text evidence="9">The sequence shown here is derived from an EMBL/GenBank/DDBJ whole genome shotgun (WGS) entry which is preliminary data.</text>
</comment>
<feature type="domain" description="NodB homology" evidence="8">
    <location>
        <begin position="135"/>
        <end position="329"/>
    </location>
</feature>
<dbReference type="GO" id="GO:0046872">
    <property type="term" value="F:metal ion binding"/>
    <property type="evidence" value="ECO:0007669"/>
    <property type="project" value="UniProtKB-KW"/>
</dbReference>
<evidence type="ECO:0000256" key="2">
    <source>
        <dbReference type="ARBA" id="ARBA00022723"/>
    </source>
</evidence>